<feature type="non-terminal residue" evidence="1">
    <location>
        <position position="1"/>
    </location>
</feature>
<evidence type="ECO:0000313" key="1">
    <source>
        <dbReference type="EMBL" id="KKK97509.1"/>
    </source>
</evidence>
<gene>
    <name evidence="1" type="ORF">LCGC14_2652060</name>
</gene>
<name>A0A0F9C4W3_9ZZZZ</name>
<organism evidence="1">
    <name type="scientific">marine sediment metagenome</name>
    <dbReference type="NCBI Taxonomy" id="412755"/>
    <lineage>
        <taxon>unclassified sequences</taxon>
        <taxon>metagenomes</taxon>
        <taxon>ecological metagenomes</taxon>
    </lineage>
</organism>
<protein>
    <submittedName>
        <fullName evidence="1">Uncharacterized protein</fullName>
    </submittedName>
</protein>
<dbReference type="EMBL" id="LAZR01046020">
    <property type="protein sequence ID" value="KKK97509.1"/>
    <property type="molecule type" value="Genomic_DNA"/>
</dbReference>
<sequence length="124" mass="13883">LRSRKVQTKQADEVAPAVIEALEDLPISWVKTITFDNGTEFTRNEEMAKTTAALAMGAEFTIDGQAIKDLGATSRDRLVKGICAKWEGEMLIAKAKHRRLNEQIDELQSKRISKQSIFKHLDVA</sequence>
<accession>A0A0F9C4W3</accession>
<proteinExistence type="predicted"/>
<reference evidence="1" key="1">
    <citation type="journal article" date="2015" name="Nature">
        <title>Complex archaea that bridge the gap between prokaryotes and eukaryotes.</title>
        <authorList>
            <person name="Spang A."/>
            <person name="Saw J.H."/>
            <person name="Jorgensen S.L."/>
            <person name="Zaremba-Niedzwiedzka K."/>
            <person name="Martijn J."/>
            <person name="Lind A.E."/>
            <person name="van Eijk R."/>
            <person name="Schleper C."/>
            <person name="Guy L."/>
            <person name="Ettema T.J."/>
        </authorList>
    </citation>
    <scope>NUCLEOTIDE SEQUENCE</scope>
</reference>
<comment type="caution">
    <text evidence="1">The sequence shown here is derived from an EMBL/GenBank/DDBJ whole genome shotgun (WGS) entry which is preliminary data.</text>
</comment>
<dbReference type="AlphaFoldDB" id="A0A0F9C4W3"/>